<comment type="caution">
    <text evidence="2">The sequence shown here is derived from an EMBL/GenBank/DDBJ whole genome shotgun (WGS) entry which is preliminary data.</text>
</comment>
<feature type="transmembrane region" description="Helical" evidence="1">
    <location>
        <begin position="336"/>
        <end position="356"/>
    </location>
</feature>
<evidence type="ECO:0008006" key="4">
    <source>
        <dbReference type="Google" id="ProtNLM"/>
    </source>
</evidence>
<evidence type="ECO:0000313" key="2">
    <source>
        <dbReference type="EMBL" id="MBB6391368.1"/>
    </source>
</evidence>
<feature type="transmembrane region" description="Helical" evidence="1">
    <location>
        <begin position="289"/>
        <end position="307"/>
    </location>
</feature>
<protein>
    <recommendedName>
        <fullName evidence="4">DUF2029 domain-containing protein</fullName>
    </recommendedName>
</protein>
<name>A0A7X0KUQ7_9MICO</name>
<dbReference type="RefSeq" id="WP_184750505.1">
    <property type="nucleotide sequence ID" value="NZ_BAAAJR010000004.1"/>
</dbReference>
<feature type="transmembrane region" description="Helical" evidence="1">
    <location>
        <begin position="79"/>
        <end position="99"/>
    </location>
</feature>
<gene>
    <name evidence="2" type="ORF">HD594_001681</name>
</gene>
<sequence length="403" mass="43049">MSRRAVLWIGFAVVHVLLVSVEFLTGRSAAWDVDQLYRWWADLVVAGVQIPGITEAWVYPAFALVPIMLARLLATVVDYTFAWAVLVTAVDALAFALLIGNAASRGRRAAAWFWLLAMTALGAVGVFRLDALTVPLAVAGGLWLVGRPWIGSALLAAATWLKVWPAAMLAAAFIAVRRRWAVLGGAVAVSALIVLAVVAAGGAPYLLSFVGDQTTRGLQIEAPVSTVYLWLAVLGDPGAWVYYDADMITFQITGPNVDPVIAAMTPLMAVAMLAVAALGAAAAWRGARFAALFPPLALSLVLAFIVFNKVGSPQYMTWLIAPLVIGLVLDRGHWRLPALATLFTLALTQLIFPWFYDTLLAVSPLMVAVITVRNALLVGLFGWTVVRLALVTAAAVRTRTPVP</sequence>
<keyword evidence="1" id="KW-1133">Transmembrane helix</keyword>
<keyword evidence="1" id="KW-0812">Transmembrane</keyword>
<accession>A0A7X0KUQ7</accession>
<feature type="transmembrane region" description="Helical" evidence="1">
    <location>
        <begin position="313"/>
        <end position="329"/>
    </location>
</feature>
<feature type="transmembrane region" description="Helical" evidence="1">
    <location>
        <begin position="6"/>
        <end position="25"/>
    </location>
</feature>
<keyword evidence="1" id="KW-0472">Membrane</keyword>
<dbReference type="AlphaFoldDB" id="A0A7X0KUQ7"/>
<proteinExistence type="predicted"/>
<organism evidence="2 3">
    <name type="scientific">Microbacterium thalassium</name>
    <dbReference type="NCBI Taxonomy" id="362649"/>
    <lineage>
        <taxon>Bacteria</taxon>
        <taxon>Bacillati</taxon>
        <taxon>Actinomycetota</taxon>
        <taxon>Actinomycetes</taxon>
        <taxon>Micrococcales</taxon>
        <taxon>Microbacteriaceae</taxon>
        <taxon>Microbacterium</taxon>
    </lineage>
</organism>
<feature type="transmembrane region" description="Helical" evidence="1">
    <location>
        <begin position="181"/>
        <end position="207"/>
    </location>
</feature>
<feature type="transmembrane region" description="Helical" evidence="1">
    <location>
        <begin position="376"/>
        <end position="396"/>
    </location>
</feature>
<feature type="transmembrane region" description="Helical" evidence="1">
    <location>
        <begin position="149"/>
        <end position="174"/>
    </location>
</feature>
<dbReference type="Proteomes" id="UP000537775">
    <property type="component" value="Unassembled WGS sequence"/>
</dbReference>
<feature type="transmembrane region" description="Helical" evidence="1">
    <location>
        <begin position="111"/>
        <end position="129"/>
    </location>
</feature>
<dbReference type="EMBL" id="JACHML010000001">
    <property type="protein sequence ID" value="MBB6391368.1"/>
    <property type="molecule type" value="Genomic_DNA"/>
</dbReference>
<evidence type="ECO:0000313" key="3">
    <source>
        <dbReference type="Proteomes" id="UP000537775"/>
    </source>
</evidence>
<reference evidence="2 3" key="1">
    <citation type="submission" date="2020-08" db="EMBL/GenBank/DDBJ databases">
        <title>Sequencing the genomes of 1000 actinobacteria strains.</title>
        <authorList>
            <person name="Klenk H.-P."/>
        </authorList>
    </citation>
    <scope>NUCLEOTIDE SEQUENCE [LARGE SCALE GENOMIC DNA]</scope>
    <source>
        <strain evidence="2 3">DSM 12511</strain>
    </source>
</reference>
<feature type="transmembrane region" description="Helical" evidence="1">
    <location>
        <begin position="260"/>
        <end position="282"/>
    </location>
</feature>
<keyword evidence="3" id="KW-1185">Reference proteome</keyword>
<evidence type="ECO:0000256" key="1">
    <source>
        <dbReference type="SAM" id="Phobius"/>
    </source>
</evidence>
<feature type="transmembrane region" description="Helical" evidence="1">
    <location>
        <begin position="37"/>
        <end position="59"/>
    </location>
</feature>